<evidence type="ECO:0000313" key="14">
    <source>
        <dbReference type="Proteomes" id="UP001314181"/>
    </source>
</evidence>
<dbReference type="PANTHER" id="PTHR11956:SF5">
    <property type="entry name" value="ARGININE--TRNA LIGASE, CYTOPLASMIC"/>
    <property type="match status" value="1"/>
</dbReference>
<dbReference type="InterPro" id="IPR036695">
    <property type="entry name" value="Arg-tRNA-synth_N_sf"/>
</dbReference>
<dbReference type="Pfam" id="PF00750">
    <property type="entry name" value="tRNA-synt_1d"/>
    <property type="match status" value="1"/>
</dbReference>
<dbReference type="Proteomes" id="UP001314181">
    <property type="component" value="Unassembled WGS sequence"/>
</dbReference>
<dbReference type="EMBL" id="CAWVOK010000034">
    <property type="protein sequence ID" value="CAK8163595.1"/>
    <property type="molecule type" value="Genomic_DNA"/>
</dbReference>
<dbReference type="InterPro" id="IPR001278">
    <property type="entry name" value="Arg-tRNA-ligase"/>
</dbReference>
<evidence type="ECO:0000259" key="12">
    <source>
        <dbReference type="SMART" id="SM01016"/>
    </source>
</evidence>
<dbReference type="InterPro" id="IPR008909">
    <property type="entry name" value="DALR_anticod-bd"/>
</dbReference>
<evidence type="ECO:0000256" key="7">
    <source>
        <dbReference type="ARBA" id="ARBA00023146"/>
    </source>
</evidence>
<dbReference type="InterPro" id="IPR014729">
    <property type="entry name" value="Rossmann-like_a/b/a_fold"/>
</dbReference>
<comment type="catalytic activity">
    <reaction evidence="8 9">
        <text>tRNA(Arg) + L-arginine + ATP = L-arginyl-tRNA(Arg) + AMP + diphosphate</text>
        <dbReference type="Rhea" id="RHEA:20301"/>
        <dbReference type="Rhea" id="RHEA-COMP:9658"/>
        <dbReference type="Rhea" id="RHEA-COMP:9673"/>
        <dbReference type="ChEBI" id="CHEBI:30616"/>
        <dbReference type="ChEBI" id="CHEBI:32682"/>
        <dbReference type="ChEBI" id="CHEBI:33019"/>
        <dbReference type="ChEBI" id="CHEBI:78442"/>
        <dbReference type="ChEBI" id="CHEBI:78513"/>
        <dbReference type="ChEBI" id="CHEBI:456215"/>
        <dbReference type="EC" id="6.1.1.19"/>
    </reaction>
</comment>
<evidence type="ECO:0000256" key="5">
    <source>
        <dbReference type="ARBA" id="ARBA00022840"/>
    </source>
</evidence>
<evidence type="ECO:0000256" key="1">
    <source>
        <dbReference type="ARBA" id="ARBA00005594"/>
    </source>
</evidence>
<dbReference type="Gene3D" id="1.10.730.10">
    <property type="entry name" value="Isoleucyl-tRNA Synthetase, Domain 1"/>
    <property type="match status" value="1"/>
</dbReference>
<dbReference type="SMART" id="SM00836">
    <property type="entry name" value="DALR_1"/>
    <property type="match status" value="1"/>
</dbReference>
<proteinExistence type="inferred from homology"/>
<keyword evidence="7 9" id="KW-0030">Aminoacyl-tRNA synthetase</keyword>
<gene>
    <name evidence="9 13" type="primary">argS</name>
    <name evidence="13" type="ORF">CAXC1_80053</name>
</gene>
<dbReference type="Pfam" id="PF03485">
    <property type="entry name" value="Arg_tRNA_synt_N"/>
    <property type="match status" value="1"/>
</dbReference>
<protein>
    <recommendedName>
        <fullName evidence="9">Arginine--tRNA ligase</fullName>
        <ecNumber evidence="9">6.1.1.19</ecNumber>
    </recommendedName>
    <alternativeName>
        <fullName evidence="9">Arginyl-tRNA synthetase</fullName>
        <shortName evidence="9">ArgRS</shortName>
    </alternativeName>
</protein>
<feature type="domain" description="Arginyl tRNA synthetase N-terminal" evidence="12">
    <location>
        <begin position="13"/>
        <end position="94"/>
    </location>
</feature>
<dbReference type="InterPro" id="IPR001412">
    <property type="entry name" value="aa-tRNA-synth_I_CS"/>
</dbReference>
<comment type="subunit">
    <text evidence="9">Monomer.</text>
</comment>
<dbReference type="InterPro" id="IPR035684">
    <property type="entry name" value="ArgRS_core"/>
</dbReference>
<feature type="short sequence motif" description="'HIGH' region" evidence="9">
    <location>
        <begin position="131"/>
        <end position="141"/>
    </location>
</feature>
<keyword evidence="5 9" id="KW-0067">ATP-binding</keyword>
<evidence type="ECO:0000259" key="11">
    <source>
        <dbReference type="SMART" id="SM00836"/>
    </source>
</evidence>
<dbReference type="GO" id="GO:0004814">
    <property type="term" value="F:arginine-tRNA ligase activity"/>
    <property type="evidence" value="ECO:0007669"/>
    <property type="project" value="UniProtKB-EC"/>
</dbReference>
<evidence type="ECO:0000256" key="9">
    <source>
        <dbReference type="HAMAP-Rule" id="MF_00123"/>
    </source>
</evidence>
<dbReference type="PROSITE" id="PS00178">
    <property type="entry name" value="AA_TRNA_LIGASE_I"/>
    <property type="match status" value="1"/>
</dbReference>
<dbReference type="SMART" id="SM01016">
    <property type="entry name" value="Arg_tRNA_synt_N"/>
    <property type="match status" value="1"/>
</dbReference>
<dbReference type="Gene3D" id="3.30.1360.70">
    <property type="entry name" value="Arginyl tRNA synthetase N-terminal domain"/>
    <property type="match status" value="1"/>
</dbReference>
<dbReference type="PANTHER" id="PTHR11956">
    <property type="entry name" value="ARGINYL-TRNA SYNTHETASE"/>
    <property type="match status" value="1"/>
</dbReference>
<dbReference type="SUPFAM" id="SSF52374">
    <property type="entry name" value="Nucleotidylyl transferase"/>
    <property type="match status" value="1"/>
</dbReference>
<feature type="domain" description="DALR anticodon binding" evidence="11">
    <location>
        <begin position="451"/>
        <end position="577"/>
    </location>
</feature>
<dbReference type="InterPro" id="IPR005148">
    <property type="entry name" value="Arg-tRNA-synth_N"/>
</dbReference>
<comment type="caution">
    <text evidence="13">The sequence shown here is derived from an EMBL/GenBank/DDBJ whole genome shotgun (WGS) entry which is preliminary data.</text>
</comment>
<sequence length="577" mass="64321">MNILHITRSILYSSLQEMLSDGLLSLGVAETDILIEPTKEVMHGDFATNIAFLLAKINHKKPLDIARMFADKLCSNHAFVKVEAAIPGFVNMFFSSIFLSKSISTINDNATDFDSVAQGDLGDLNMEFVSANPTGPMHVGHARGAIIGDILSNVYSKLGYNVTKEFYINDAGSQIDSLSRSIYIRYMELMGEDVSGLVYEYPGDYIVDIATILKNRHSRSLLSMDASIRNSLITKIALQHIMQGIKDDLKLLRVDHDVFVSETDLRAKGLVEKVVGFLQEKDLVYHGTTNAPKGKMLDDWKPNECLLFNSSDFGDSEDRSLQKADGSWTYFAVDIAYHFYKYERGFNKMVVGLGKDHDGYVKRISAAVKAISNDNVQLSIVFHNIVNFYDNGIAVKMSKRSGKILRIGDVVAEVGCDIVRFNMVSIDSAQILNFDFQKVKEQSKDNQLFYIQYAHARCTSAIAIIQDMFPNIKISNANLGLLANNKEMVLMRLMALWEYTLNVVANKCAPHYICIYLNNVATALHALWNAGKDDDSLRFAVKNDEDISSARLALVMATRTLLASGLKVLGIEPMNSM</sequence>
<dbReference type="PRINTS" id="PR01038">
    <property type="entry name" value="TRNASYNTHARG"/>
</dbReference>
<organism evidence="13 14">
    <name type="scientific">Candidatus Xenohaliotis californiensis</name>
    <dbReference type="NCBI Taxonomy" id="84677"/>
    <lineage>
        <taxon>Bacteria</taxon>
        <taxon>Pseudomonadati</taxon>
        <taxon>Pseudomonadota</taxon>
        <taxon>Alphaproteobacteria</taxon>
        <taxon>Rickettsiales</taxon>
        <taxon>Anaplasmataceae</taxon>
        <taxon>Candidatus Xenohaliotis</taxon>
    </lineage>
</organism>
<evidence type="ECO:0000256" key="8">
    <source>
        <dbReference type="ARBA" id="ARBA00049339"/>
    </source>
</evidence>
<name>A0ABM9NAC5_9RICK</name>
<keyword evidence="2 9" id="KW-0963">Cytoplasm</keyword>
<comment type="similarity">
    <text evidence="1 9 10">Belongs to the class-I aminoacyl-tRNA synthetase family.</text>
</comment>
<dbReference type="SUPFAM" id="SSF47323">
    <property type="entry name" value="Anticodon-binding domain of a subclass of class I aminoacyl-tRNA synthetases"/>
    <property type="match status" value="1"/>
</dbReference>
<accession>A0ABM9NAC5</accession>
<dbReference type="InterPro" id="IPR009080">
    <property type="entry name" value="tRNAsynth_Ia_anticodon-bd"/>
</dbReference>
<dbReference type="NCBIfam" id="TIGR00456">
    <property type="entry name" value="argS"/>
    <property type="match status" value="1"/>
</dbReference>
<evidence type="ECO:0000256" key="10">
    <source>
        <dbReference type="RuleBase" id="RU363038"/>
    </source>
</evidence>
<dbReference type="Gene3D" id="3.40.50.620">
    <property type="entry name" value="HUPs"/>
    <property type="match status" value="1"/>
</dbReference>
<reference evidence="13 14" key="1">
    <citation type="submission" date="2024-01" db="EMBL/GenBank/DDBJ databases">
        <authorList>
            <person name="Kunselman E."/>
        </authorList>
    </citation>
    <scope>NUCLEOTIDE SEQUENCE [LARGE SCALE GENOMIC DNA]</scope>
    <source>
        <strain evidence="13">2 abalone samples</strain>
    </source>
</reference>
<evidence type="ECO:0000313" key="13">
    <source>
        <dbReference type="EMBL" id="CAK8163595.1"/>
    </source>
</evidence>
<evidence type="ECO:0000256" key="4">
    <source>
        <dbReference type="ARBA" id="ARBA00022741"/>
    </source>
</evidence>
<keyword evidence="6 9" id="KW-0648">Protein biosynthesis</keyword>
<keyword evidence="14" id="KW-1185">Reference proteome</keyword>
<dbReference type="HAMAP" id="MF_00123">
    <property type="entry name" value="Arg_tRNA_synth"/>
    <property type="match status" value="1"/>
</dbReference>
<dbReference type="RefSeq" id="WP_338364952.1">
    <property type="nucleotide sequence ID" value="NZ_CAWVOK010000034.1"/>
</dbReference>
<dbReference type="EC" id="6.1.1.19" evidence="9"/>
<keyword evidence="4 9" id="KW-0547">Nucleotide-binding</keyword>
<comment type="subcellular location">
    <subcellularLocation>
        <location evidence="9">Cytoplasm</location>
    </subcellularLocation>
</comment>
<evidence type="ECO:0000256" key="6">
    <source>
        <dbReference type="ARBA" id="ARBA00022917"/>
    </source>
</evidence>
<keyword evidence="3 9" id="KW-0436">Ligase</keyword>
<dbReference type="Pfam" id="PF05746">
    <property type="entry name" value="DALR_1"/>
    <property type="match status" value="1"/>
</dbReference>
<dbReference type="CDD" id="cd00671">
    <property type="entry name" value="ArgRS_core"/>
    <property type="match status" value="1"/>
</dbReference>
<evidence type="ECO:0000256" key="3">
    <source>
        <dbReference type="ARBA" id="ARBA00022598"/>
    </source>
</evidence>
<evidence type="ECO:0000256" key="2">
    <source>
        <dbReference type="ARBA" id="ARBA00022490"/>
    </source>
</evidence>
<dbReference type="SUPFAM" id="SSF55190">
    <property type="entry name" value="Arginyl-tRNA synthetase (ArgRS), N-terminal 'additional' domain"/>
    <property type="match status" value="1"/>
</dbReference>